<dbReference type="InterPro" id="IPR018060">
    <property type="entry name" value="HTH_AraC"/>
</dbReference>
<keyword evidence="1" id="KW-0805">Transcription regulation</keyword>
<dbReference type="SUPFAM" id="SSF46689">
    <property type="entry name" value="Homeodomain-like"/>
    <property type="match status" value="1"/>
</dbReference>
<dbReference type="PANTHER" id="PTHR43280:SF32">
    <property type="entry name" value="TRANSCRIPTIONAL REGULATORY PROTEIN"/>
    <property type="match status" value="1"/>
</dbReference>
<gene>
    <name evidence="5" type="ORF">ACFFGT_24220</name>
</gene>
<dbReference type="PANTHER" id="PTHR43280">
    <property type="entry name" value="ARAC-FAMILY TRANSCRIPTIONAL REGULATOR"/>
    <property type="match status" value="1"/>
</dbReference>
<keyword evidence="2" id="KW-0238">DNA-binding</keyword>
<keyword evidence="3" id="KW-0804">Transcription</keyword>
<evidence type="ECO:0000256" key="2">
    <source>
        <dbReference type="ARBA" id="ARBA00023125"/>
    </source>
</evidence>
<dbReference type="SMART" id="SM00342">
    <property type="entry name" value="HTH_ARAC"/>
    <property type="match status" value="1"/>
</dbReference>
<reference evidence="5 6" key="1">
    <citation type="submission" date="2024-09" db="EMBL/GenBank/DDBJ databases">
        <authorList>
            <person name="Sun Q."/>
            <person name="Mori K."/>
        </authorList>
    </citation>
    <scope>NUCLEOTIDE SEQUENCE [LARGE SCALE GENOMIC DNA]</scope>
    <source>
        <strain evidence="5 6">NCAIM B.02415</strain>
    </source>
</reference>
<organism evidence="5 6">
    <name type="scientific">Mucilaginibacter angelicae</name>
    <dbReference type="NCBI Taxonomy" id="869718"/>
    <lineage>
        <taxon>Bacteria</taxon>
        <taxon>Pseudomonadati</taxon>
        <taxon>Bacteroidota</taxon>
        <taxon>Sphingobacteriia</taxon>
        <taxon>Sphingobacteriales</taxon>
        <taxon>Sphingobacteriaceae</taxon>
        <taxon>Mucilaginibacter</taxon>
    </lineage>
</organism>
<dbReference type="RefSeq" id="WP_377025094.1">
    <property type="nucleotide sequence ID" value="NZ_JBHLTS010000073.1"/>
</dbReference>
<dbReference type="SUPFAM" id="SSF51215">
    <property type="entry name" value="Regulatory protein AraC"/>
    <property type="match status" value="1"/>
</dbReference>
<name>A0ABV6LD31_9SPHI</name>
<dbReference type="Gene3D" id="1.10.10.60">
    <property type="entry name" value="Homeodomain-like"/>
    <property type="match status" value="1"/>
</dbReference>
<dbReference type="Proteomes" id="UP001589828">
    <property type="component" value="Unassembled WGS sequence"/>
</dbReference>
<dbReference type="EMBL" id="JBHLTS010000073">
    <property type="protein sequence ID" value="MFC0517339.1"/>
    <property type="molecule type" value="Genomic_DNA"/>
</dbReference>
<proteinExistence type="predicted"/>
<comment type="caution">
    <text evidence="5">The sequence shown here is derived from an EMBL/GenBank/DDBJ whole genome shotgun (WGS) entry which is preliminary data.</text>
</comment>
<keyword evidence="6" id="KW-1185">Reference proteome</keyword>
<evidence type="ECO:0000256" key="3">
    <source>
        <dbReference type="ARBA" id="ARBA00023163"/>
    </source>
</evidence>
<evidence type="ECO:0000313" key="5">
    <source>
        <dbReference type="EMBL" id="MFC0517339.1"/>
    </source>
</evidence>
<accession>A0ABV6LD31</accession>
<feature type="domain" description="HTH araC/xylS-type" evidence="4">
    <location>
        <begin position="186"/>
        <end position="284"/>
    </location>
</feature>
<protein>
    <submittedName>
        <fullName evidence="5">Helix-turn-helix domain-containing protein</fullName>
    </submittedName>
</protein>
<dbReference type="Pfam" id="PF12833">
    <property type="entry name" value="HTH_18"/>
    <property type="match status" value="1"/>
</dbReference>
<dbReference type="PROSITE" id="PS01124">
    <property type="entry name" value="HTH_ARAC_FAMILY_2"/>
    <property type="match status" value="1"/>
</dbReference>
<sequence length="301" mass="34496">MKTEPAMTLRNAADGELGFGIMHFEDDKHFNEVQRVPYFSVILIAEGEGQLKADFTAYQISKGAILFFSPFQPFIIDGTTLKGVLINFHPDFFCIFRHRNEVACDGILFNNPNDPPFFNIPENESSSIYSIIEHITAEISFGGLAQHDLLIAYLKILLIRSIRIKFLKYTTSLPLDQHPTEAVLLRQLNRMIELHFKTIHSVGEYADLLNIPIKTLGRIVKNHFQRTLTEIIAERIIMEAKRELNFTSKTLKEIAYDLGFNDEYHFSRYFKNKIKISPQSFRNSLRNRHDGSPASGAVQNA</sequence>
<evidence type="ECO:0000256" key="1">
    <source>
        <dbReference type="ARBA" id="ARBA00023015"/>
    </source>
</evidence>
<evidence type="ECO:0000259" key="4">
    <source>
        <dbReference type="PROSITE" id="PS01124"/>
    </source>
</evidence>
<dbReference type="InterPro" id="IPR037923">
    <property type="entry name" value="HTH-like"/>
</dbReference>
<evidence type="ECO:0000313" key="6">
    <source>
        <dbReference type="Proteomes" id="UP001589828"/>
    </source>
</evidence>
<dbReference type="InterPro" id="IPR009057">
    <property type="entry name" value="Homeodomain-like_sf"/>
</dbReference>